<organism evidence="1">
    <name type="scientific">Tanacetum cinerariifolium</name>
    <name type="common">Dalmatian daisy</name>
    <name type="synonym">Chrysanthemum cinerariifolium</name>
    <dbReference type="NCBI Taxonomy" id="118510"/>
    <lineage>
        <taxon>Eukaryota</taxon>
        <taxon>Viridiplantae</taxon>
        <taxon>Streptophyta</taxon>
        <taxon>Embryophyta</taxon>
        <taxon>Tracheophyta</taxon>
        <taxon>Spermatophyta</taxon>
        <taxon>Magnoliopsida</taxon>
        <taxon>eudicotyledons</taxon>
        <taxon>Gunneridae</taxon>
        <taxon>Pentapetalae</taxon>
        <taxon>asterids</taxon>
        <taxon>campanulids</taxon>
        <taxon>Asterales</taxon>
        <taxon>Asteraceae</taxon>
        <taxon>Asteroideae</taxon>
        <taxon>Anthemideae</taxon>
        <taxon>Anthemidinae</taxon>
        <taxon>Tanacetum</taxon>
    </lineage>
</organism>
<proteinExistence type="predicted"/>
<name>A0A699IHH5_TANCI</name>
<dbReference type="AlphaFoldDB" id="A0A699IHH5"/>
<protein>
    <submittedName>
        <fullName evidence="1">Plasma membrane ATPase 4</fullName>
    </submittedName>
</protein>
<dbReference type="EMBL" id="BKCJ010307388">
    <property type="protein sequence ID" value="GEZ66597.1"/>
    <property type="molecule type" value="Genomic_DNA"/>
</dbReference>
<gene>
    <name evidence="1" type="ORF">Tci_538570</name>
</gene>
<evidence type="ECO:0000313" key="1">
    <source>
        <dbReference type="EMBL" id="GEZ66597.1"/>
    </source>
</evidence>
<accession>A0A699IHH5</accession>
<sequence length="109" mass="12362">MVIRLWLIPSTGFSNKTLRNNYQKSTIDDADLSNRFLEGPLEGNTVNSKRRSMYRTTVAILVHGNIKLGDSVLYDVRFLKGDMLKIEESALTITGESLPVNWNLYAIIE</sequence>
<reference evidence="1" key="1">
    <citation type="journal article" date="2019" name="Sci. Rep.">
        <title>Draft genome of Tanacetum cinerariifolium, the natural source of mosquito coil.</title>
        <authorList>
            <person name="Yamashiro T."/>
            <person name="Shiraishi A."/>
            <person name="Satake H."/>
            <person name="Nakayama K."/>
        </authorList>
    </citation>
    <scope>NUCLEOTIDE SEQUENCE</scope>
</reference>
<comment type="caution">
    <text evidence="1">The sequence shown here is derived from an EMBL/GenBank/DDBJ whole genome shotgun (WGS) entry which is preliminary data.</text>
</comment>